<comment type="similarity">
    <text evidence="2 10">Belongs to the TCP-1 chaperonin family.</text>
</comment>
<reference evidence="12 13" key="1">
    <citation type="journal article" date="2023" name="Mol. Ecol. Resour.">
        <title>Chromosome-level genome assembly of a triploid poplar Populus alba 'Berolinensis'.</title>
        <authorList>
            <person name="Chen S."/>
            <person name="Yu Y."/>
            <person name="Wang X."/>
            <person name="Wang S."/>
            <person name="Zhang T."/>
            <person name="Zhou Y."/>
            <person name="He R."/>
            <person name="Meng N."/>
            <person name="Wang Y."/>
            <person name="Liu W."/>
            <person name="Liu Z."/>
            <person name="Liu J."/>
            <person name="Guo Q."/>
            <person name="Huang H."/>
            <person name="Sederoff R.R."/>
            <person name="Wang G."/>
            <person name="Qu G."/>
            <person name="Chen S."/>
        </authorList>
    </citation>
    <scope>NUCLEOTIDE SEQUENCE [LARGE SCALE GENOMIC DNA]</scope>
    <source>
        <strain evidence="12">SC-2020</strain>
    </source>
</reference>
<dbReference type="EMBL" id="JAQIZT010000004">
    <property type="protein sequence ID" value="KAJ7001737.1"/>
    <property type="molecule type" value="Genomic_DNA"/>
</dbReference>
<dbReference type="Gene3D" id="3.50.7.10">
    <property type="entry name" value="GroEL"/>
    <property type="match status" value="1"/>
</dbReference>
<keyword evidence="4" id="KW-0963">Cytoplasm</keyword>
<keyword evidence="6 10" id="KW-0067">ATP-binding</keyword>
<proteinExistence type="inferred from homology"/>
<dbReference type="FunFam" id="1.10.560.10:FF:000045">
    <property type="entry name" value="T-complex protein 1 subunit eta"/>
    <property type="match status" value="1"/>
</dbReference>
<dbReference type="Proteomes" id="UP001164929">
    <property type="component" value="Chromosome 4"/>
</dbReference>
<dbReference type="GO" id="GO:0005524">
    <property type="term" value="F:ATP binding"/>
    <property type="evidence" value="ECO:0007669"/>
    <property type="project" value="UniProtKB-KW"/>
</dbReference>
<dbReference type="PROSITE" id="PS00751">
    <property type="entry name" value="TCP1_2"/>
    <property type="match status" value="1"/>
</dbReference>
<dbReference type="SUPFAM" id="SSF48592">
    <property type="entry name" value="GroEL equatorial domain-like"/>
    <property type="match status" value="1"/>
</dbReference>
<dbReference type="Pfam" id="PF25019">
    <property type="entry name" value="LRR_R13L1-DRL21"/>
    <property type="match status" value="1"/>
</dbReference>
<dbReference type="PRINTS" id="PR00304">
    <property type="entry name" value="TCOMPLEXTCP1"/>
</dbReference>
<dbReference type="InterPro" id="IPR054827">
    <property type="entry name" value="thermosome_alpha"/>
</dbReference>
<feature type="domain" description="R13L1/DRL21-like LRR repeat region" evidence="11">
    <location>
        <begin position="671"/>
        <end position="750"/>
    </location>
</feature>
<dbReference type="InterPro" id="IPR001611">
    <property type="entry name" value="Leu-rich_rpt"/>
</dbReference>
<dbReference type="CDD" id="cd03340">
    <property type="entry name" value="TCP1_eta"/>
    <property type="match status" value="1"/>
</dbReference>
<dbReference type="FunFam" id="3.30.260.10:FF:000022">
    <property type="entry name" value="T-complex protein 1 subunit eta"/>
    <property type="match status" value="1"/>
</dbReference>
<dbReference type="FunFam" id="3.50.7.10:FF:000006">
    <property type="entry name" value="T-complex protein 1 subunit eta"/>
    <property type="match status" value="1"/>
</dbReference>
<evidence type="ECO:0000256" key="7">
    <source>
        <dbReference type="ARBA" id="ARBA00023186"/>
    </source>
</evidence>
<evidence type="ECO:0000313" key="12">
    <source>
        <dbReference type="EMBL" id="KAJ7001737.1"/>
    </source>
</evidence>
<evidence type="ECO:0000256" key="5">
    <source>
        <dbReference type="ARBA" id="ARBA00022741"/>
    </source>
</evidence>
<dbReference type="InterPro" id="IPR027409">
    <property type="entry name" value="GroEL-like_apical_dom_sf"/>
</dbReference>
<dbReference type="InterPro" id="IPR012720">
    <property type="entry name" value="Chap_CCT_eta"/>
</dbReference>
<dbReference type="Pfam" id="PF00118">
    <property type="entry name" value="Cpn60_TCP1"/>
    <property type="match status" value="1"/>
</dbReference>
<dbReference type="PROSITE" id="PS00750">
    <property type="entry name" value="TCP1_1"/>
    <property type="match status" value="1"/>
</dbReference>
<dbReference type="SUPFAM" id="SSF52029">
    <property type="entry name" value="GroEL apical domain-like"/>
    <property type="match status" value="1"/>
</dbReference>
<evidence type="ECO:0000259" key="11">
    <source>
        <dbReference type="Pfam" id="PF25019"/>
    </source>
</evidence>
<evidence type="ECO:0000256" key="9">
    <source>
        <dbReference type="ARBA" id="ARBA00032221"/>
    </source>
</evidence>
<keyword evidence="5 10" id="KW-0547">Nucleotide-binding</keyword>
<dbReference type="InterPro" id="IPR027413">
    <property type="entry name" value="GROEL-like_equatorial_sf"/>
</dbReference>
<organism evidence="12 13">
    <name type="scientific">Populus alba x Populus x berolinensis</name>
    <dbReference type="NCBI Taxonomy" id="444605"/>
    <lineage>
        <taxon>Eukaryota</taxon>
        <taxon>Viridiplantae</taxon>
        <taxon>Streptophyta</taxon>
        <taxon>Embryophyta</taxon>
        <taxon>Tracheophyta</taxon>
        <taxon>Spermatophyta</taxon>
        <taxon>Magnoliopsida</taxon>
        <taxon>eudicotyledons</taxon>
        <taxon>Gunneridae</taxon>
        <taxon>Pentapetalae</taxon>
        <taxon>rosids</taxon>
        <taxon>fabids</taxon>
        <taxon>Malpighiales</taxon>
        <taxon>Salicaceae</taxon>
        <taxon>Saliceae</taxon>
        <taxon>Populus</taxon>
    </lineage>
</organism>
<evidence type="ECO:0000256" key="4">
    <source>
        <dbReference type="ARBA" id="ARBA00022490"/>
    </source>
</evidence>
<evidence type="ECO:0000256" key="8">
    <source>
        <dbReference type="ARBA" id="ARBA00024677"/>
    </source>
</evidence>
<evidence type="ECO:0000256" key="10">
    <source>
        <dbReference type="RuleBase" id="RU004187"/>
    </source>
</evidence>
<dbReference type="AlphaFoldDB" id="A0AAD6R4W3"/>
<dbReference type="NCBIfam" id="NF041082">
    <property type="entry name" value="thermosome_alpha"/>
    <property type="match status" value="1"/>
</dbReference>
<evidence type="ECO:0000256" key="1">
    <source>
        <dbReference type="ARBA" id="ARBA00004496"/>
    </source>
</evidence>
<comment type="subcellular location">
    <subcellularLocation>
        <location evidence="1">Cytoplasm</location>
    </subcellularLocation>
</comment>
<dbReference type="PROSITE" id="PS00995">
    <property type="entry name" value="TCP1_3"/>
    <property type="match status" value="1"/>
</dbReference>
<evidence type="ECO:0000313" key="13">
    <source>
        <dbReference type="Proteomes" id="UP001164929"/>
    </source>
</evidence>
<dbReference type="InterPro" id="IPR056789">
    <property type="entry name" value="LRR_R13L1-DRL21"/>
</dbReference>
<keyword evidence="13" id="KW-1185">Reference proteome</keyword>
<comment type="function">
    <text evidence="8">Molecular chaperone; assists the folding of proteins upon ATP hydrolysis. Known to play a role, in vitro, in the folding of actin and tubulin.</text>
</comment>
<dbReference type="GO" id="GO:0005832">
    <property type="term" value="C:chaperonin-containing T-complex"/>
    <property type="evidence" value="ECO:0007669"/>
    <property type="project" value="UniProtKB-ARBA"/>
</dbReference>
<dbReference type="InterPro" id="IPR053374">
    <property type="entry name" value="TCP-1_chaperonin"/>
</dbReference>
<dbReference type="InterPro" id="IPR027410">
    <property type="entry name" value="TCP-1-like_intermed_sf"/>
</dbReference>
<evidence type="ECO:0000256" key="2">
    <source>
        <dbReference type="ARBA" id="ARBA00008020"/>
    </source>
</evidence>
<dbReference type="NCBIfam" id="NF041083">
    <property type="entry name" value="thermosome_beta"/>
    <property type="match status" value="1"/>
</dbReference>
<dbReference type="NCBIfam" id="TIGR02345">
    <property type="entry name" value="chap_CCT_eta"/>
    <property type="match status" value="1"/>
</dbReference>
<sequence>MAAMMQPQIILLKEGTDTSQGKAQLVSNINACTAVADVVRTTLGPRGMDKLIHDDKGNVTISNDGATIMKLLDIIHPASKILVDIAKSQDSEVGDGTTTVVLLAGEFLKEAKPFVEEGVHPQNLIRSYRTACNLAIEKVKELAVSIEGKSLEEKKSLLAKCAATTLSSKLIGGEKEFFASMVVDSVIAIGNDDRLNMIGIKKVPGGTMRDSFLVNGVAFKKTFSYAGFEQQPKKFVNPKILLLNIELELKSEKENAEIRLSDPSQYQSIVDAEWNIIYDKLDKCVQSGAKVVLSRLAIGDLATQYFADRDIFCAGRVSEEDLQRVAAATGGTVQTTVNNIIDEVLGTCEIFEEKQVGNERFNIFSGCPSGRTATIVLRGGADQFIEEAERSLHDAIMIVRRAMKNSTVVAGGGAIDMEISRYLRQHARTIAGKSQLFINSYAKALEVIPRQLCDNAGFDATDVLNKLRQKHALPSGEGAPYGVDINTGGIADSFSNFVWEPSVVKINAINAATEAACLVLSVDETVKNPKSESAQGEAAAGAMGGRGGVLNFIRPFDTFLARPCVRSFVLFLCLLSLLVAPQSVLSVSPLHILCLLLLPQYLRLISKEYRSTVFKGLTDQFAARMEVVGEVFLSALLEPLLRKLTSGDLLNFVRKTQVEKELNKWRRRLNFDDPLRNERNELHVLDSLKPHRSLEELSVTSYGGTEFPSWIGDSCYSKLVHLKLLTCRKITSLSSVGKLPALRHLRIEGMDGVKEVYAEDFQSLETLYIDDMLGWERWLWSDGVNESTLGKFPKLSELTLKYCPRLIGDLPSCLPSLKKLRIERCQGVVLAFRAAPDLTSLASLQLIQISGLVSLHDELVQALVALEDLDLEWCDELTYLWQDGVDLDKLSSLKRLRILGCEQLLSLVEGEEGILPCNLEVLSVQNCSNLEKLVDGLSSLTSLRDLTIRCCRKLECFSEGAGLPLSLKRLQISHCGSLRSLPDGMMTVVNDSLLEKLVVTACPSLKWLPKGKLPKTLKDLNISWSLPEGILQRDARETSCSNLEHLTLQGLSATTFPTGEFPISLKELDIFNCRIPSLPPLHFLFHLTTLRICRCNELKSFPKGGLPPNLTFLEISSCKITLPVSEWGLRMLTSLKRFAVESTIDVDRFPDDEGLLLPTSLTCLEISNMENLKSISSGLQHLTSLEDLYIFECPKLRVFPREGLPLSLGYLRIRSSPLLKERCLKERGDYWPVIAHIPEDLNEKKKTEKQASNGLT</sequence>
<protein>
    <recommendedName>
        <fullName evidence="3">T-complex protein 1 subunit eta</fullName>
    </recommendedName>
    <alternativeName>
        <fullName evidence="9">CCT-eta</fullName>
    </alternativeName>
</protein>
<accession>A0AAD6R4W3</accession>
<dbReference type="InterPro" id="IPR002423">
    <property type="entry name" value="Cpn60/GroEL/TCP-1"/>
</dbReference>
<dbReference type="FunFam" id="1.10.560.10:FF:000017">
    <property type="entry name" value="T-complex protein 1 subunit eta"/>
    <property type="match status" value="1"/>
</dbReference>
<dbReference type="PROSITE" id="PS51450">
    <property type="entry name" value="LRR"/>
    <property type="match status" value="1"/>
</dbReference>
<dbReference type="PANTHER" id="PTHR11353">
    <property type="entry name" value="CHAPERONIN"/>
    <property type="match status" value="1"/>
</dbReference>
<dbReference type="GO" id="GO:0140662">
    <property type="term" value="F:ATP-dependent protein folding chaperone"/>
    <property type="evidence" value="ECO:0007669"/>
    <property type="project" value="InterPro"/>
</dbReference>
<name>A0AAD6R4W3_9ROSI</name>
<gene>
    <name evidence="12" type="ORF">NC653_011978</name>
</gene>
<evidence type="ECO:0000256" key="3">
    <source>
        <dbReference type="ARBA" id="ARBA00015836"/>
    </source>
</evidence>
<keyword evidence="7 10" id="KW-0143">Chaperone</keyword>
<dbReference type="SUPFAM" id="SSF54849">
    <property type="entry name" value="GroEL-intermediate domain like"/>
    <property type="match status" value="1"/>
</dbReference>
<comment type="caution">
    <text evidence="12">The sequence shown here is derived from an EMBL/GenBank/DDBJ whole genome shotgun (WGS) entry which is preliminary data.</text>
</comment>
<evidence type="ECO:0000256" key="6">
    <source>
        <dbReference type="ARBA" id="ARBA00022840"/>
    </source>
</evidence>
<dbReference type="Gene3D" id="3.30.260.10">
    <property type="entry name" value="TCP-1-like chaperonin intermediate domain"/>
    <property type="match status" value="1"/>
</dbReference>
<dbReference type="SUPFAM" id="SSF52058">
    <property type="entry name" value="L domain-like"/>
    <property type="match status" value="2"/>
</dbReference>
<dbReference type="InterPro" id="IPR002194">
    <property type="entry name" value="Chaperonin_TCP-1_CS"/>
</dbReference>
<dbReference type="Gene3D" id="3.80.10.10">
    <property type="entry name" value="Ribonuclease Inhibitor"/>
    <property type="match status" value="3"/>
</dbReference>
<dbReference type="InterPro" id="IPR032675">
    <property type="entry name" value="LRR_dom_sf"/>
</dbReference>
<dbReference type="Gene3D" id="1.10.560.10">
    <property type="entry name" value="GroEL-like equatorial domain"/>
    <property type="match status" value="1"/>
</dbReference>
<dbReference type="GO" id="GO:0016887">
    <property type="term" value="F:ATP hydrolysis activity"/>
    <property type="evidence" value="ECO:0007669"/>
    <property type="project" value="InterPro"/>
</dbReference>
<dbReference type="GO" id="GO:0051082">
    <property type="term" value="F:unfolded protein binding"/>
    <property type="evidence" value="ECO:0007669"/>
    <property type="project" value="InterPro"/>
</dbReference>
<dbReference type="InterPro" id="IPR017998">
    <property type="entry name" value="Chaperone_TCP-1"/>
</dbReference>